<dbReference type="AlphaFoldDB" id="A0A857DKC3"/>
<dbReference type="EMBL" id="CP046996">
    <property type="protein sequence ID" value="QHA00952.1"/>
    <property type="molecule type" value="Genomic_DNA"/>
</dbReference>
<dbReference type="Proteomes" id="UP000430508">
    <property type="component" value="Chromosome"/>
</dbReference>
<evidence type="ECO:0000313" key="2">
    <source>
        <dbReference type="Proteomes" id="UP000430508"/>
    </source>
</evidence>
<evidence type="ECO:0000313" key="1">
    <source>
        <dbReference type="EMBL" id="QHA00952.1"/>
    </source>
</evidence>
<dbReference type="InterPro" id="IPR011050">
    <property type="entry name" value="Pectin_lyase_fold/virulence"/>
</dbReference>
<proteinExistence type="predicted"/>
<dbReference type="SUPFAM" id="SSF51126">
    <property type="entry name" value="Pectin lyase-like"/>
    <property type="match status" value="1"/>
</dbReference>
<protein>
    <submittedName>
        <fullName evidence="1">Uncharacterized protein</fullName>
    </submittedName>
</protein>
<sequence length="755" mass="84859">MSRFNSLPLITNNAFPKTSWYMDAVAATNWIKLKNLVRVYPIIYVDSDFTIDISDSCLLLQDVKFIGTGKTITVTTSNNTRHAFKIGAEGLNIRFEGVKFVLNFLGYLVSGDGTDGKLSLNVNSFKVRNCDISGYGLFCCFYIKGNESGTQDTYQVWVRETEIIDNTIHDLPADYYVYAPNEPTNYTTCGLFIINQISIESISIEDNILSECGHTVFQMKNRNTYNSRKSIKICRNKLVNSDACWGMFNQNYTYYVFAIAEADLVIYEDNHVEGMKISDQTPGGYGAALYDCYTKADTFIYKNNVWKNNMAFYVTKDIDPIVNDDNNSYMLKCKGCYNVFAKGNKFILEQDFLTRLCADTNITNRYIAIMDCSSDDEAFSLGQTRWEYKNNMVRVPRLRFESEQNTRYSYKFEDNDIYCDYLKGYIIYTGVNFYPYRSIINNKIKSLYTESSFGNSAGSANAYTVTIDGITSYTDGLTITIKINTSNTGASTINVNTMGDVSIRKTDGIVLTSGALVSGSSYTLRYNAARGYFQLQLLDSFRIYYGVGNVPYESVIGSSFIVKDNDIDVPNFYPANYGTNNANAINYLEFEKFICIDNIFPVKWETQSLTGRAIFRNNIYKSPGISTIRYPLKFLEPNNEIKETVPLSFSVVTFSMGQIATTVNVTIRLALKLLDTSGNISTYEAVLKHTPTEFYINGAKACDVVAEATNYSASAVGEFVLSLKHLSYDALSVVATNAGGRNYVFADISLTSMSN</sequence>
<dbReference type="RefSeq" id="WP_158208322.1">
    <property type="nucleotide sequence ID" value="NZ_CP046996.1"/>
</dbReference>
<reference evidence="1 2" key="1">
    <citation type="submission" date="2019-12" db="EMBL/GenBank/DDBJ databases">
        <title>Sequence classification of anaerobic respiratory reductive dehalogenases: First we see many, then we see few.</title>
        <authorList>
            <person name="Molenda O."/>
            <person name="Puentes Jacome L.A."/>
            <person name="Cao X."/>
            <person name="Nesbo C.L."/>
            <person name="Tang S."/>
            <person name="Morson N."/>
            <person name="Patron J."/>
            <person name="Lomheim L."/>
            <person name="Wishart D.S."/>
            <person name="Edwards E.A."/>
        </authorList>
    </citation>
    <scope>NUCLEOTIDE SEQUENCE [LARGE SCALE GENOMIC DNA]</scope>
    <source>
        <strain evidence="1 2">12DCA</strain>
    </source>
</reference>
<accession>A0A857DKC3</accession>
<organism evidence="1 2">
    <name type="scientific">Dehalobacter restrictus</name>
    <dbReference type="NCBI Taxonomy" id="55583"/>
    <lineage>
        <taxon>Bacteria</taxon>
        <taxon>Bacillati</taxon>
        <taxon>Bacillota</taxon>
        <taxon>Clostridia</taxon>
        <taxon>Eubacteriales</taxon>
        <taxon>Desulfitobacteriaceae</taxon>
        <taxon>Dehalobacter</taxon>
    </lineage>
</organism>
<gene>
    <name evidence="1" type="ORF">GQ588_10055</name>
</gene>
<name>A0A857DKC3_9FIRM</name>